<gene>
    <name evidence="2" type="ORF">SISSUDRAFT_188039</name>
</gene>
<sequence>MPPVLPVELIHEIVTLACVKTPNIFSSDQRFFFSQLTPCKPEWQTMDSLSRSCKCIRNIVMKTWFRHLCISCPDDLNMAVKHFPDIKTWADRLHFRGVAAEQLTLSLIRSFKRVRAIRVDLEFGRLYDLQELEAYFNQLPTYLVELEFRNITWPDYFAIKLISERFPLLRVLKLNQMNVWCGLCNTCSHVSLRDPFPEIISYDDGHGLPSSWSRLLSKLEKLEYVEISVPVSEGKIPYTVASKFQWSGECEWCMKLTEGDEDAQKRWVDKKNESPGPPSLRRVDWVMKHNELGFGIDSVRSDAGQDTEDEEDEGTQDFIPDHDVRTTVLYVYYTEVN</sequence>
<name>A0A166AET8_9AGAM</name>
<evidence type="ECO:0000313" key="2">
    <source>
        <dbReference type="EMBL" id="KZT35252.1"/>
    </source>
</evidence>
<reference evidence="2 3" key="1">
    <citation type="journal article" date="2016" name="Mol. Biol. Evol.">
        <title>Comparative Genomics of Early-Diverging Mushroom-Forming Fungi Provides Insights into the Origins of Lignocellulose Decay Capabilities.</title>
        <authorList>
            <person name="Nagy L.G."/>
            <person name="Riley R."/>
            <person name="Tritt A."/>
            <person name="Adam C."/>
            <person name="Daum C."/>
            <person name="Floudas D."/>
            <person name="Sun H."/>
            <person name="Yadav J.S."/>
            <person name="Pangilinan J."/>
            <person name="Larsson K.H."/>
            <person name="Matsuura K."/>
            <person name="Barry K."/>
            <person name="Labutti K."/>
            <person name="Kuo R."/>
            <person name="Ohm R.A."/>
            <person name="Bhattacharya S.S."/>
            <person name="Shirouzu T."/>
            <person name="Yoshinaga Y."/>
            <person name="Martin F.M."/>
            <person name="Grigoriev I.V."/>
            <person name="Hibbett D.S."/>
        </authorList>
    </citation>
    <scope>NUCLEOTIDE SEQUENCE [LARGE SCALE GENOMIC DNA]</scope>
    <source>
        <strain evidence="2 3">HHB10207 ss-3</strain>
    </source>
</reference>
<proteinExistence type="predicted"/>
<organism evidence="2 3">
    <name type="scientific">Sistotremastrum suecicum HHB10207 ss-3</name>
    <dbReference type="NCBI Taxonomy" id="1314776"/>
    <lineage>
        <taxon>Eukaryota</taxon>
        <taxon>Fungi</taxon>
        <taxon>Dikarya</taxon>
        <taxon>Basidiomycota</taxon>
        <taxon>Agaricomycotina</taxon>
        <taxon>Agaricomycetes</taxon>
        <taxon>Sistotremastrales</taxon>
        <taxon>Sistotremastraceae</taxon>
        <taxon>Sistotremastrum</taxon>
    </lineage>
</organism>
<protein>
    <submittedName>
        <fullName evidence="2">Uncharacterized protein</fullName>
    </submittedName>
</protein>
<dbReference type="OrthoDB" id="3167300at2759"/>
<dbReference type="AlphaFoldDB" id="A0A166AET8"/>
<feature type="compositionally biased region" description="Acidic residues" evidence="1">
    <location>
        <begin position="305"/>
        <end position="315"/>
    </location>
</feature>
<evidence type="ECO:0000313" key="3">
    <source>
        <dbReference type="Proteomes" id="UP000076798"/>
    </source>
</evidence>
<keyword evidence="3" id="KW-1185">Reference proteome</keyword>
<feature type="region of interest" description="Disordered" evidence="1">
    <location>
        <begin position="297"/>
        <end position="318"/>
    </location>
</feature>
<accession>A0A166AET8</accession>
<dbReference type="EMBL" id="KV428146">
    <property type="protein sequence ID" value="KZT35252.1"/>
    <property type="molecule type" value="Genomic_DNA"/>
</dbReference>
<dbReference type="Proteomes" id="UP000076798">
    <property type="component" value="Unassembled WGS sequence"/>
</dbReference>
<evidence type="ECO:0000256" key="1">
    <source>
        <dbReference type="SAM" id="MobiDB-lite"/>
    </source>
</evidence>